<organism evidence="2 3">
    <name type="scientific">Aeromicrobium halocynthiae</name>
    <dbReference type="NCBI Taxonomy" id="560557"/>
    <lineage>
        <taxon>Bacteria</taxon>
        <taxon>Bacillati</taxon>
        <taxon>Actinomycetota</taxon>
        <taxon>Actinomycetes</taxon>
        <taxon>Propionibacteriales</taxon>
        <taxon>Nocardioidaceae</taxon>
        <taxon>Aeromicrobium</taxon>
    </lineage>
</organism>
<proteinExistence type="predicted"/>
<evidence type="ECO:0000313" key="3">
    <source>
        <dbReference type="Proteomes" id="UP001501480"/>
    </source>
</evidence>
<evidence type="ECO:0000313" key="2">
    <source>
        <dbReference type="EMBL" id="GAA2070911.1"/>
    </source>
</evidence>
<sequence>MLNAWLMSAVLWGAMIAWLGVGITPYLVIQAVVGFSLLEVVKHMEHYGMVR</sequence>
<reference evidence="2 3" key="1">
    <citation type="journal article" date="2019" name="Int. J. Syst. Evol. Microbiol.">
        <title>The Global Catalogue of Microorganisms (GCM) 10K type strain sequencing project: providing services to taxonomists for standard genome sequencing and annotation.</title>
        <authorList>
            <consortium name="The Broad Institute Genomics Platform"/>
            <consortium name="The Broad Institute Genome Sequencing Center for Infectious Disease"/>
            <person name="Wu L."/>
            <person name="Ma J."/>
        </authorList>
    </citation>
    <scope>NUCLEOTIDE SEQUENCE [LARGE SCALE GENOMIC DNA]</scope>
    <source>
        <strain evidence="2 3">JCM 15749</strain>
    </source>
</reference>
<protein>
    <submittedName>
        <fullName evidence="2">Uncharacterized protein</fullName>
    </submittedName>
</protein>
<name>A0ABN2VT98_9ACTN</name>
<feature type="transmembrane region" description="Helical" evidence="1">
    <location>
        <begin position="12"/>
        <end position="41"/>
    </location>
</feature>
<keyword evidence="1" id="KW-1133">Transmembrane helix</keyword>
<keyword evidence="1" id="KW-0472">Membrane</keyword>
<comment type="caution">
    <text evidence="2">The sequence shown here is derived from an EMBL/GenBank/DDBJ whole genome shotgun (WGS) entry which is preliminary data.</text>
</comment>
<keyword evidence="3" id="KW-1185">Reference proteome</keyword>
<gene>
    <name evidence="2" type="ORF">GCM10009821_05450</name>
</gene>
<evidence type="ECO:0000256" key="1">
    <source>
        <dbReference type="SAM" id="Phobius"/>
    </source>
</evidence>
<dbReference type="Proteomes" id="UP001501480">
    <property type="component" value="Unassembled WGS sequence"/>
</dbReference>
<keyword evidence="1" id="KW-0812">Transmembrane</keyword>
<dbReference type="EMBL" id="BAAAPY010000001">
    <property type="protein sequence ID" value="GAA2070911.1"/>
    <property type="molecule type" value="Genomic_DNA"/>
</dbReference>
<accession>A0ABN2VT98</accession>
<dbReference type="RefSeq" id="WP_344323972.1">
    <property type="nucleotide sequence ID" value="NZ_BAAAPY010000001.1"/>
</dbReference>